<dbReference type="OrthoDB" id="3261813at2759"/>
<dbReference type="SUPFAM" id="SSF52540">
    <property type="entry name" value="P-loop containing nucleoside triphosphate hydrolases"/>
    <property type="match status" value="1"/>
</dbReference>
<organism evidence="3 4">
    <name type="scientific">Coprinellus micaceus</name>
    <name type="common">Glistening ink-cap mushroom</name>
    <name type="synonym">Coprinus micaceus</name>
    <dbReference type="NCBI Taxonomy" id="71717"/>
    <lineage>
        <taxon>Eukaryota</taxon>
        <taxon>Fungi</taxon>
        <taxon>Dikarya</taxon>
        <taxon>Basidiomycota</taxon>
        <taxon>Agaricomycotina</taxon>
        <taxon>Agaricomycetes</taxon>
        <taxon>Agaricomycetidae</taxon>
        <taxon>Agaricales</taxon>
        <taxon>Agaricineae</taxon>
        <taxon>Psathyrellaceae</taxon>
        <taxon>Coprinellus</taxon>
    </lineage>
</organism>
<evidence type="ECO:0000259" key="2">
    <source>
        <dbReference type="Pfam" id="PF24883"/>
    </source>
</evidence>
<evidence type="ECO:0000313" key="3">
    <source>
        <dbReference type="EMBL" id="TEB29756.1"/>
    </source>
</evidence>
<sequence>MVRVSALCQQFTVGQRIFKGNQALIQTPKSSDRRIIDSLPTHPDVSGLLSSYLEDSRSKDMEYVFNWIRTSRGLVLWIHAPAGMGKSTFARELAQRLRSGNQLAAALFLSFAPADWGPETIIRLIAGEIGRTHPQAIPYIADAVENYSGPALPLDVLFDQYIRRPVQSLQLPHPLIILTDAIDEWKMYPTLIKQFATIDSARDLVKFIILSRAVPSERDFPGVSMSLYPLPLASKEVIFRYFHTHFATIDWGHGEKPEERQLSQLAEKANGLFVWAWIVFSTIADDFIDASPKEVLEQTLESRRTTGDSELLAELYHGAIMRSFPRAKEREQVRKYLQAIFVLESPLPIADFAKLIGMEHRTVERIRKGLYALQTRSPDGSDELVYPATAIFHLSVTEYFQSYSTPDDFTFSICTLQGHAIIGGGCLALLPKFFVGNTQDITLPSESALCNYIALTWPRHVANRFPSLVTVLDAEIWTQIELYGPLQGLTCETVHGWAQALHSALKHGYSSKVARFEKAETGPFLCSIGKEVSDDYNMKLVNLGVACLELAVRLLPDTAENWDQLGRAHSGLAELTCSRQSAEVAIAVHRHAVEVVCMDPGANEEAVKRGLAGSLRSMIRCQQLGGVCEELEEAISLGREAMRLEGAEAERAAWLHNLASSIDERFRITRSIEDQEESIALDRAALKLRPEGHRDRARSLTNLALSLKERFGVTTSLDDLEESIVLNRKALELRPEGHRDRAYSLNCLALSLRDRFGVTSCLDDLEESITLDREAMKLQPEGHRDRGLTLNNLAISLRKYFGVTRCLDDLEESITLSKAAVEQQLQRNGHRDHVPALHNLVISLKERFDVTSSLDDLEESITLLRGGLENMHGSYPAKYNTLWILAFSLYLRSKAKRSVVDIFEAISVNKLAIALCPGDASADQQVLQTNGMLFEEYRTSFYRASRQKTS</sequence>
<comment type="caution">
    <text evidence="3">The sequence shown here is derived from an EMBL/GenBank/DDBJ whole genome shotgun (WGS) entry which is preliminary data.</text>
</comment>
<dbReference type="InterPro" id="IPR027417">
    <property type="entry name" value="P-loop_NTPase"/>
</dbReference>
<name>A0A4Y7T6F1_COPMI</name>
<keyword evidence="4" id="KW-1185">Reference proteome</keyword>
<dbReference type="EMBL" id="QPFP01000026">
    <property type="protein sequence ID" value="TEB29756.1"/>
    <property type="molecule type" value="Genomic_DNA"/>
</dbReference>
<dbReference type="Proteomes" id="UP000298030">
    <property type="component" value="Unassembled WGS sequence"/>
</dbReference>
<protein>
    <recommendedName>
        <fullName evidence="2">Nephrocystin 3-like N-terminal domain-containing protein</fullName>
    </recommendedName>
</protein>
<dbReference type="Gene3D" id="3.40.50.300">
    <property type="entry name" value="P-loop containing nucleotide triphosphate hydrolases"/>
    <property type="match status" value="1"/>
</dbReference>
<reference evidence="3 4" key="1">
    <citation type="journal article" date="2019" name="Nat. Ecol. Evol.">
        <title>Megaphylogeny resolves global patterns of mushroom evolution.</title>
        <authorList>
            <person name="Varga T."/>
            <person name="Krizsan K."/>
            <person name="Foldi C."/>
            <person name="Dima B."/>
            <person name="Sanchez-Garcia M."/>
            <person name="Sanchez-Ramirez S."/>
            <person name="Szollosi G.J."/>
            <person name="Szarkandi J.G."/>
            <person name="Papp V."/>
            <person name="Albert L."/>
            <person name="Andreopoulos W."/>
            <person name="Angelini C."/>
            <person name="Antonin V."/>
            <person name="Barry K.W."/>
            <person name="Bougher N.L."/>
            <person name="Buchanan P."/>
            <person name="Buyck B."/>
            <person name="Bense V."/>
            <person name="Catcheside P."/>
            <person name="Chovatia M."/>
            <person name="Cooper J."/>
            <person name="Damon W."/>
            <person name="Desjardin D."/>
            <person name="Finy P."/>
            <person name="Geml J."/>
            <person name="Haridas S."/>
            <person name="Hughes K."/>
            <person name="Justo A."/>
            <person name="Karasinski D."/>
            <person name="Kautmanova I."/>
            <person name="Kiss B."/>
            <person name="Kocsube S."/>
            <person name="Kotiranta H."/>
            <person name="LaButti K.M."/>
            <person name="Lechner B.E."/>
            <person name="Liimatainen K."/>
            <person name="Lipzen A."/>
            <person name="Lukacs Z."/>
            <person name="Mihaltcheva S."/>
            <person name="Morgado L.N."/>
            <person name="Niskanen T."/>
            <person name="Noordeloos M.E."/>
            <person name="Ohm R.A."/>
            <person name="Ortiz-Santana B."/>
            <person name="Ovrebo C."/>
            <person name="Racz N."/>
            <person name="Riley R."/>
            <person name="Savchenko A."/>
            <person name="Shiryaev A."/>
            <person name="Soop K."/>
            <person name="Spirin V."/>
            <person name="Szebenyi C."/>
            <person name="Tomsovsky M."/>
            <person name="Tulloss R.E."/>
            <person name="Uehling J."/>
            <person name="Grigoriev I.V."/>
            <person name="Vagvolgyi C."/>
            <person name="Papp T."/>
            <person name="Martin F.M."/>
            <person name="Miettinen O."/>
            <person name="Hibbett D.S."/>
            <person name="Nagy L.G."/>
        </authorList>
    </citation>
    <scope>NUCLEOTIDE SEQUENCE [LARGE SCALE GENOMIC DNA]</scope>
    <source>
        <strain evidence="3 4">FP101781</strain>
    </source>
</reference>
<dbReference type="PANTHER" id="PTHR10039:SF14">
    <property type="entry name" value="NACHT DOMAIN-CONTAINING PROTEIN"/>
    <property type="match status" value="1"/>
</dbReference>
<proteinExistence type="predicted"/>
<dbReference type="Gene3D" id="1.25.40.10">
    <property type="entry name" value="Tetratricopeptide repeat domain"/>
    <property type="match status" value="2"/>
</dbReference>
<gene>
    <name evidence="3" type="ORF">FA13DRAFT_625460</name>
</gene>
<dbReference type="InterPro" id="IPR056884">
    <property type="entry name" value="NPHP3-like_N"/>
</dbReference>
<evidence type="ECO:0000313" key="4">
    <source>
        <dbReference type="Proteomes" id="UP000298030"/>
    </source>
</evidence>
<dbReference type="InterPro" id="IPR011990">
    <property type="entry name" value="TPR-like_helical_dom_sf"/>
</dbReference>
<evidence type="ECO:0000256" key="1">
    <source>
        <dbReference type="ARBA" id="ARBA00022737"/>
    </source>
</evidence>
<accession>A0A4Y7T6F1</accession>
<dbReference type="STRING" id="71717.A0A4Y7T6F1"/>
<dbReference type="Pfam" id="PF24883">
    <property type="entry name" value="NPHP3_N"/>
    <property type="match status" value="1"/>
</dbReference>
<dbReference type="SUPFAM" id="SSF48452">
    <property type="entry name" value="TPR-like"/>
    <property type="match status" value="1"/>
</dbReference>
<dbReference type="PANTHER" id="PTHR10039">
    <property type="entry name" value="AMELOGENIN"/>
    <property type="match status" value="1"/>
</dbReference>
<dbReference type="AlphaFoldDB" id="A0A4Y7T6F1"/>
<keyword evidence="1" id="KW-0677">Repeat</keyword>
<feature type="domain" description="Nephrocystin 3-like N-terminal" evidence="2">
    <location>
        <begin position="66"/>
        <end position="212"/>
    </location>
</feature>